<name>A0A517Q0V1_9PLAN</name>
<keyword evidence="2" id="KW-1185">Reference proteome</keyword>
<evidence type="ECO:0000313" key="2">
    <source>
        <dbReference type="Proteomes" id="UP000315647"/>
    </source>
</evidence>
<sequence length="36" mass="3940">MISIDLNELLDVHSAFQGGILPCFLEYGVDCSRAVI</sequence>
<reference evidence="1 2" key="1">
    <citation type="submission" date="2019-03" db="EMBL/GenBank/DDBJ databases">
        <title>Deep-cultivation of Planctomycetes and their phenomic and genomic characterization uncovers novel biology.</title>
        <authorList>
            <person name="Wiegand S."/>
            <person name="Jogler M."/>
            <person name="Boedeker C."/>
            <person name="Pinto D."/>
            <person name="Vollmers J."/>
            <person name="Rivas-Marin E."/>
            <person name="Kohn T."/>
            <person name="Peeters S.H."/>
            <person name="Heuer A."/>
            <person name="Rast P."/>
            <person name="Oberbeckmann S."/>
            <person name="Bunk B."/>
            <person name="Jeske O."/>
            <person name="Meyerdierks A."/>
            <person name="Storesund J.E."/>
            <person name="Kallscheuer N."/>
            <person name="Luecker S."/>
            <person name="Lage O.M."/>
            <person name="Pohl T."/>
            <person name="Merkel B.J."/>
            <person name="Hornburger P."/>
            <person name="Mueller R.-W."/>
            <person name="Bruemmer F."/>
            <person name="Labrenz M."/>
            <person name="Spormann A.M."/>
            <person name="Op den Camp H."/>
            <person name="Overmann J."/>
            <person name="Amann R."/>
            <person name="Jetten M.S.M."/>
            <person name="Mascher T."/>
            <person name="Medema M.H."/>
            <person name="Devos D.P."/>
            <person name="Kaster A.-K."/>
            <person name="Ovreas L."/>
            <person name="Rohde M."/>
            <person name="Galperin M.Y."/>
            <person name="Jogler C."/>
        </authorList>
    </citation>
    <scope>NUCLEOTIDE SEQUENCE [LARGE SCALE GENOMIC DNA]</scope>
    <source>
        <strain evidence="1 2">Enr10</strain>
    </source>
</reference>
<accession>A0A518A0E1</accession>
<gene>
    <name evidence="1" type="ORF">Enr10x_05350</name>
</gene>
<organism evidence="1 2">
    <name type="scientific">Gimesia panareensis</name>
    <dbReference type="NCBI Taxonomy" id="2527978"/>
    <lineage>
        <taxon>Bacteria</taxon>
        <taxon>Pseudomonadati</taxon>
        <taxon>Planctomycetota</taxon>
        <taxon>Planctomycetia</taxon>
        <taxon>Planctomycetales</taxon>
        <taxon>Planctomycetaceae</taxon>
        <taxon>Gimesia</taxon>
    </lineage>
</organism>
<evidence type="ECO:0000313" key="1">
    <source>
        <dbReference type="EMBL" id="QDT25240.1"/>
    </source>
</evidence>
<dbReference type="AlphaFoldDB" id="A0A517Q0V1"/>
<dbReference type="EMBL" id="CP037421">
    <property type="protein sequence ID" value="QDT25240.1"/>
    <property type="molecule type" value="Genomic_DNA"/>
</dbReference>
<proteinExistence type="predicted"/>
<protein>
    <submittedName>
        <fullName evidence="1">Uncharacterized protein</fullName>
    </submittedName>
</protein>
<accession>A0A517Q0V1</accession>
<dbReference type="Proteomes" id="UP000315647">
    <property type="component" value="Chromosome"/>
</dbReference>